<reference evidence="18" key="1">
    <citation type="journal article" date="2014" name="PLoS ONE">
        <title>The 203 kbp Mitochondrial Genome of the Phytopathogenic Fungus Sclerotinia borealis Reveals Multiple Invasions of Introns and Genomic Duplications.</title>
        <authorList>
            <person name="Mardanov A.V."/>
            <person name="Beletsky A.V."/>
            <person name="Kadnikov V.V."/>
            <person name="Ignatov A.N."/>
            <person name="Ravin N.V."/>
        </authorList>
    </citation>
    <scope>NUCLEOTIDE SEQUENCE</scope>
    <source>
        <strain evidence="18">F-4128</strain>
    </source>
</reference>
<feature type="transmembrane region" description="Helical" evidence="16">
    <location>
        <begin position="504"/>
        <end position="531"/>
    </location>
</feature>
<dbReference type="GO" id="GO:0006123">
    <property type="term" value="P:mitochondrial electron transport, cytochrome c to oxygen"/>
    <property type="evidence" value="ECO:0007669"/>
    <property type="project" value="TreeGrafter"/>
</dbReference>
<dbReference type="GO" id="GO:0015990">
    <property type="term" value="P:electron transport coupled proton transport"/>
    <property type="evidence" value="ECO:0007669"/>
    <property type="project" value="TreeGrafter"/>
</dbReference>
<dbReference type="PROSITE" id="PS50855">
    <property type="entry name" value="COX1"/>
    <property type="match status" value="1"/>
</dbReference>
<comment type="subcellular location">
    <subcellularLocation>
        <location evidence="2">Membrane</location>
        <topology evidence="2">Multi-pass membrane protein</topology>
    </subcellularLocation>
    <subcellularLocation>
        <location evidence="15">Mitochondrion inner membrane</location>
        <topology evidence="15">Multi-pass membrane protein</topology>
    </subcellularLocation>
</comment>
<comment type="similarity">
    <text evidence="15">Belongs to the heme-copper respiratory oxidase family.</text>
</comment>
<evidence type="ECO:0000256" key="16">
    <source>
        <dbReference type="SAM" id="Phobius"/>
    </source>
</evidence>
<keyword evidence="12 15" id="KW-0408">Iron</keyword>
<feature type="domain" description="Cytochrome oxidase subunit I profile" evidence="17">
    <location>
        <begin position="57"/>
        <end position="585"/>
    </location>
</feature>
<dbReference type="CDD" id="cd01663">
    <property type="entry name" value="Cyt_c_Oxidase_I"/>
    <property type="match status" value="1"/>
</dbReference>
<comment type="catalytic activity">
    <reaction evidence="15">
        <text>4 Fe(II)-[cytochrome c] + O2 + 8 H(+)(in) = 4 Fe(III)-[cytochrome c] + 2 H2O + 4 H(+)(out)</text>
        <dbReference type="Rhea" id="RHEA:11436"/>
        <dbReference type="Rhea" id="RHEA-COMP:10350"/>
        <dbReference type="Rhea" id="RHEA-COMP:14399"/>
        <dbReference type="ChEBI" id="CHEBI:15377"/>
        <dbReference type="ChEBI" id="CHEBI:15378"/>
        <dbReference type="ChEBI" id="CHEBI:15379"/>
        <dbReference type="ChEBI" id="CHEBI:29033"/>
        <dbReference type="ChEBI" id="CHEBI:29034"/>
        <dbReference type="EC" id="7.1.1.9"/>
    </reaction>
</comment>
<feature type="transmembrane region" description="Helical" evidence="16">
    <location>
        <begin position="395"/>
        <end position="416"/>
    </location>
</feature>
<dbReference type="PANTHER" id="PTHR10422:SF18">
    <property type="entry name" value="CYTOCHROME C OXIDASE SUBUNIT 1"/>
    <property type="match status" value="1"/>
</dbReference>
<feature type="transmembrane region" description="Helical" evidence="16">
    <location>
        <begin position="114"/>
        <end position="146"/>
    </location>
</feature>
<dbReference type="EMBL" id="KJ434027">
    <property type="protein sequence ID" value="AHX82991.1"/>
    <property type="molecule type" value="Genomic_DNA"/>
</dbReference>
<feature type="transmembrane region" description="Helical" evidence="16">
    <location>
        <begin position="465"/>
        <end position="484"/>
    </location>
</feature>
<evidence type="ECO:0000256" key="11">
    <source>
        <dbReference type="ARBA" id="ARBA00022989"/>
    </source>
</evidence>
<dbReference type="EC" id="7.1.1.9" evidence="15"/>
<feature type="transmembrane region" description="Helical" evidence="16">
    <location>
        <begin position="288"/>
        <end position="312"/>
    </location>
</feature>
<evidence type="ECO:0000256" key="5">
    <source>
        <dbReference type="ARBA" id="ARBA00022617"/>
    </source>
</evidence>
<dbReference type="InterPro" id="IPR033944">
    <property type="entry name" value="Cyt_c_oxase_su1_dom"/>
</dbReference>
<protein>
    <recommendedName>
        <fullName evidence="15">Cytochrome c oxidase subunit 1</fullName>
        <ecNumber evidence="15">7.1.1.9</ecNumber>
    </recommendedName>
</protein>
<gene>
    <name evidence="18" type="primary">cox1</name>
    <name evidence="18" type="ORF">SBORM_0023</name>
</gene>
<evidence type="ECO:0000256" key="10">
    <source>
        <dbReference type="ARBA" id="ARBA00022982"/>
    </source>
</evidence>
<evidence type="ECO:0000256" key="8">
    <source>
        <dbReference type="ARBA" id="ARBA00022723"/>
    </source>
</evidence>
<evidence type="ECO:0000256" key="6">
    <source>
        <dbReference type="ARBA" id="ARBA00022660"/>
    </source>
</evidence>
<evidence type="ECO:0000256" key="4">
    <source>
        <dbReference type="ARBA" id="ARBA00022448"/>
    </source>
</evidence>
<dbReference type="InterPro" id="IPR036927">
    <property type="entry name" value="Cyt_c_oxase-like_su1_sf"/>
</dbReference>
<evidence type="ECO:0000256" key="13">
    <source>
        <dbReference type="ARBA" id="ARBA00023008"/>
    </source>
</evidence>
<dbReference type="SUPFAM" id="SSF81442">
    <property type="entry name" value="Cytochrome c oxidase subunit I-like"/>
    <property type="match status" value="1"/>
</dbReference>
<evidence type="ECO:0000256" key="2">
    <source>
        <dbReference type="ARBA" id="ARBA00004141"/>
    </source>
</evidence>
<evidence type="ECO:0000256" key="15">
    <source>
        <dbReference type="RuleBase" id="RU000369"/>
    </source>
</evidence>
<feature type="transmembrane region" description="Helical" evidence="16">
    <location>
        <begin position="203"/>
        <end position="227"/>
    </location>
</feature>
<keyword evidence="6 15" id="KW-0679">Respiratory chain</keyword>
<keyword evidence="7 15" id="KW-0812">Transmembrane</keyword>
<keyword evidence="10 15" id="KW-0249">Electron transport</keyword>
<keyword evidence="9" id="KW-1278">Translocase</keyword>
<dbReference type="GO" id="GO:0005743">
    <property type="term" value="C:mitochondrial inner membrane"/>
    <property type="evidence" value="ECO:0007669"/>
    <property type="project" value="UniProtKB-SubCell"/>
</dbReference>
<feature type="transmembrane region" description="Helical" evidence="16">
    <location>
        <begin position="72"/>
        <end position="94"/>
    </location>
</feature>
<dbReference type="InterPro" id="IPR023616">
    <property type="entry name" value="Cyt_c_oxase-like_su1_dom"/>
</dbReference>
<feature type="transmembrane region" description="Helical" evidence="16">
    <location>
        <begin position="324"/>
        <end position="348"/>
    </location>
</feature>
<dbReference type="Pfam" id="PF00115">
    <property type="entry name" value="COX1"/>
    <property type="match status" value="1"/>
</dbReference>
<dbReference type="InterPro" id="IPR000883">
    <property type="entry name" value="Cyt_C_Oxase_1"/>
</dbReference>
<dbReference type="GO" id="GO:0046872">
    <property type="term" value="F:metal ion binding"/>
    <property type="evidence" value="ECO:0007669"/>
    <property type="project" value="UniProtKB-KW"/>
</dbReference>
<dbReference type="PANTHER" id="PTHR10422">
    <property type="entry name" value="CYTOCHROME C OXIDASE SUBUNIT 1"/>
    <property type="match status" value="1"/>
</dbReference>
<geneLocation type="mitochondrion" evidence="18"/>
<comment type="cofactor">
    <cofactor evidence="1">
        <name>heme</name>
        <dbReference type="ChEBI" id="CHEBI:30413"/>
    </cofactor>
</comment>
<keyword evidence="15 18" id="KW-0496">Mitochondrion</keyword>
<dbReference type="GeneID" id="20497964"/>
<keyword evidence="11 16" id="KW-1133">Transmembrane helix</keyword>
<keyword evidence="14 15" id="KW-0472">Membrane</keyword>
<proteinExistence type="inferred from homology"/>
<feature type="transmembrane region" description="Helical" evidence="16">
    <location>
        <begin position="360"/>
        <end position="383"/>
    </location>
</feature>
<comment type="function">
    <text evidence="15">Component of the cytochrome c oxidase, the last enzyme in the mitochondrial electron transport chain which drives oxidative phosphorylation. The respiratory chain contains 3 multisubunit complexes succinate dehydrogenase (complex II, CII), ubiquinol-cytochrome c oxidoreductase (cytochrome b-c1 complex, complex III, CIII) and cytochrome c oxidase (complex IV, CIV), that cooperate to transfer electrons derived from NADH and succinate to molecular oxygen, creating an electrochemical gradient over the inner membrane that drives transmembrane transport and the ATP synthase. Cytochrome c oxidase is the component of the respiratory chain that catalyzes the reduction of oxygen to water. Electrons originating from reduced cytochrome c in the intermembrane space (IMS) are transferred via the dinuclear copper A center (CU(A)) of subunit 2 and heme A of subunit 1 to the active site in subunit 1, a binuclear center (BNC) formed by heme A3 and copper B (CU(B)). The BNC reduces molecular oxygen to 2 water molecules using 4 electrons from cytochrome c in the IMS and 4 protons from the mitochondrial matrix.</text>
</comment>
<feature type="transmembrane region" description="Helical" evidence="16">
    <location>
        <begin position="428"/>
        <end position="453"/>
    </location>
</feature>
<evidence type="ECO:0000259" key="17">
    <source>
        <dbReference type="PROSITE" id="PS50855"/>
    </source>
</evidence>
<evidence type="ECO:0000256" key="14">
    <source>
        <dbReference type="ARBA" id="ARBA00023136"/>
    </source>
</evidence>
<evidence type="ECO:0000256" key="12">
    <source>
        <dbReference type="ARBA" id="ARBA00023004"/>
    </source>
</evidence>
<dbReference type="GO" id="GO:0004129">
    <property type="term" value="F:cytochrome-c oxidase activity"/>
    <property type="evidence" value="ECO:0007669"/>
    <property type="project" value="UniProtKB-EC"/>
</dbReference>
<feature type="transmembrane region" description="Helical" evidence="16">
    <location>
        <begin position="239"/>
        <end position="268"/>
    </location>
</feature>
<dbReference type="FunFam" id="1.20.210.10:FF:000001">
    <property type="entry name" value="Cytochrome c oxidase subunit 1"/>
    <property type="match status" value="1"/>
</dbReference>
<organism evidence="18">
    <name type="scientific">Sclerotinia borealis</name>
    <dbReference type="NCBI Taxonomy" id="77105"/>
    <lineage>
        <taxon>Eukaryota</taxon>
        <taxon>Fungi</taxon>
        <taxon>Dikarya</taxon>
        <taxon>Ascomycota</taxon>
        <taxon>Pezizomycotina</taxon>
        <taxon>Leotiomycetes</taxon>
        <taxon>Helotiales</taxon>
        <taxon>Sclerotiniaceae</taxon>
        <taxon>Sclerotinia</taxon>
    </lineage>
</organism>
<evidence type="ECO:0000256" key="3">
    <source>
        <dbReference type="ARBA" id="ARBA00004673"/>
    </source>
</evidence>
<evidence type="ECO:0000313" key="18">
    <source>
        <dbReference type="EMBL" id="AHX82991.1"/>
    </source>
</evidence>
<dbReference type="GO" id="GO:0045277">
    <property type="term" value="C:respiratory chain complex IV"/>
    <property type="evidence" value="ECO:0007669"/>
    <property type="project" value="InterPro"/>
</dbReference>
<evidence type="ECO:0000256" key="7">
    <source>
        <dbReference type="ARBA" id="ARBA00022692"/>
    </source>
</evidence>
<keyword evidence="4 15" id="KW-0813">Transport</keyword>
<evidence type="ECO:0000256" key="1">
    <source>
        <dbReference type="ARBA" id="ARBA00001971"/>
    </source>
</evidence>
<sequence>MFRLFSRNSEIELNLEVGQPHRSFVLKNTRISHDEEGPLPARSAGEPSLSIIHGKISLWTERWFLSSNAKDIGTLYLIFALFSGLLGTAFSVLIRLELSGPGVQYIADNQLYNAIITAHAILMIFFMVMPALIGGFGNFLLPLIIGGPDMAFPRLNNISFWLLPPSLILFLFASGIENGAGTGWTLYPPLSGVQSHSGPSVDLAIFALHLSGISSLLGAINFITTILNMRAPGISLHKLALFGWAVVVTAVLLLLSLPVLAGAITMVLTDRNFNTSFFEAAGGGDPILYQHLFWFFGHLEIYILIIPGFGIISTVISASSNKSVFGYLGMVYAMMSIGVLGFVVWSHHMYTVGLDVDTRAYFTAATLIIAVPTGIKIFSWLATCYGGSLQLTPSMLFALGFVFMFTIGGLSGVVLANASLDIAFHDTYYVVAHFHYVLSMGAVFALYSAWYFWIPKILGLDYNKMLGKVHFWVLFIGVNVTFFPQHFLGVKGMPRRISDYPDAFAGWNLISSFGSIISVVATGLFLFLVYVQLVEGKATTRYPWLTPQFYSDSLQTLLNRSYNSLEWALTSPPKPHAFVSLPLQSSFAAELATLVWNHEILVATFDRGIDAAVSGVHSIQQSLPISQVATDALNLFRATPDIVVTGGDLQSDYHDMGYHYHNLKIANKVHYQLALNLLRLKYNMPTVEFV</sequence>
<dbReference type="RefSeq" id="YP_009072327.1">
    <property type="nucleotide sequence ID" value="NC_025200.1"/>
</dbReference>
<keyword evidence="5 15" id="KW-0349">Heme</keyword>
<keyword evidence="8 15" id="KW-0479">Metal-binding</keyword>
<comment type="pathway">
    <text evidence="3 15">Energy metabolism; oxidative phosphorylation.</text>
</comment>
<accession>A0A088CAV4</accession>
<keyword evidence="15" id="KW-0999">Mitochondrion inner membrane</keyword>
<dbReference type="PRINTS" id="PR01165">
    <property type="entry name" value="CYCOXIDASEI"/>
</dbReference>
<dbReference type="GO" id="GO:0020037">
    <property type="term" value="F:heme binding"/>
    <property type="evidence" value="ECO:0007669"/>
    <property type="project" value="InterPro"/>
</dbReference>
<feature type="transmembrane region" description="Helical" evidence="16">
    <location>
        <begin position="158"/>
        <end position="176"/>
    </location>
</feature>
<keyword evidence="13 15" id="KW-0186">Copper</keyword>
<dbReference type="UniPathway" id="UPA00705"/>
<name>A0A088CAV4_9HELO</name>
<evidence type="ECO:0000256" key="9">
    <source>
        <dbReference type="ARBA" id="ARBA00022967"/>
    </source>
</evidence>
<dbReference type="AlphaFoldDB" id="A0A088CAV4"/>
<dbReference type="Gene3D" id="1.20.210.10">
    <property type="entry name" value="Cytochrome c oxidase-like, subunit I domain"/>
    <property type="match status" value="1"/>
</dbReference>